<dbReference type="Proteomes" id="UP000760480">
    <property type="component" value="Unassembled WGS sequence"/>
</dbReference>
<keyword evidence="6" id="KW-0814">Transposable element</keyword>
<gene>
    <name evidence="7" type="ORF">E4P82_06520</name>
</gene>
<keyword evidence="8" id="KW-1185">Reference proteome</keyword>
<sequence length="424" mass="47182">MNENSERWLGTPGSIQDSLTELLRQGARGLIEKAVEAELQGLLDQYENVIDLAGRQAVVRNGYLPEREILTGLGPVPVRIPKVRDRSGSGVKFNSALVPPYVRKAQRVEAALPWLYLRGISTGDMQEALSVLLGDEAQGLSPAVVSRLKAEWSEAHAAWNRRDLSGESYVYVWADGIYSALRGEDDRLCLLVLIGVNEQGEKRLLALSDGYRESKASWLSLIQDLQARGLKTPPALGIGDGALGFWAALDEAWPQTRSQRCWVHKTANVLNEMPKSIQAKAKAGLHEIWMAETQVQAEKAFDRFARDFGAKHPKAVEKLLKDRAALLAFYDFPAEHWMHIRTTNPIESSFATIRHRTIRTKNCVSRNTLLGLVFQLALTAEQSWRKLGGFRLLPEVVRGVRFQDGFAVVDPPGEAENDQQKLAA</sequence>
<accession>A0ABX1THN9</accession>
<dbReference type="EMBL" id="SPMZ01000016">
    <property type="protein sequence ID" value="NMQ18893.1"/>
    <property type="molecule type" value="Genomic_DNA"/>
</dbReference>
<keyword evidence="4 6" id="KW-0238">DNA-binding</keyword>
<dbReference type="PANTHER" id="PTHR33217:SF9">
    <property type="entry name" value="MUTATOR FAMILY TRANSPOSASE"/>
    <property type="match status" value="1"/>
</dbReference>
<dbReference type="NCBIfam" id="NF033543">
    <property type="entry name" value="transpos_IS256"/>
    <property type="match status" value="1"/>
</dbReference>
<dbReference type="Pfam" id="PF00872">
    <property type="entry name" value="Transposase_mut"/>
    <property type="match status" value="1"/>
</dbReference>
<proteinExistence type="inferred from homology"/>
<evidence type="ECO:0000256" key="4">
    <source>
        <dbReference type="ARBA" id="ARBA00023125"/>
    </source>
</evidence>
<reference evidence="7 8" key="1">
    <citation type="submission" date="2019-03" db="EMBL/GenBank/DDBJ databases">
        <title>Metabolic reconstructions from genomes of highly enriched 'Candidatus Accumulibacter' and 'Candidatus Competibacter' bioreactor populations.</title>
        <authorList>
            <person name="Annavajhala M.K."/>
            <person name="Welles L."/>
            <person name="Abbas B."/>
            <person name="Sorokin D."/>
            <person name="Park H."/>
            <person name="Van Loosdrecht M."/>
            <person name="Chandran K."/>
        </authorList>
    </citation>
    <scope>NUCLEOTIDE SEQUENCE [LARGE SCALE GENOMIC DNA]</scope>
    <source>
        <strain evidence="7 8">SBR_G</strain>
    </source>
</reference>
<dbReference type="PANTHER" id="PTHR33217">
    <property type="entry name" value="TRANSPOSASE FOR INSERTION SEQUENCE ELEMENT IS1081"/>
    <property type="match status" value="1"/>
</dbReference>
<organism evidence="7 8">
    <name type="scientific">Candidatus Competibacter phosphatis</name>
    <dbReference type="NCBI Taxonomy" id="221280"/>
    <lineage>
        <taxon>Bacteria</taxon>
        <taxon>Pseudomonadati</taxon>
        <taxon>Pseudomonadota</taxon>
        <taxon>Gammaproteobacteria</taxon>
        <taxon>Candidatus Competibacteraceae</taxon>
        <taxon>Candidatus Competibacter</taxon>
    </lineage>
</organism>
<name>A0ABX1THN9_9GAMM</name>
<evidence type="ECO:0000256" key="1">
    <source>
        <dbReference type="ARBA" id="ARBA00002190"/>
    </source>
</evidence>
<evidence type="ECO:0000256" key="6">
    <source>
        <dbReference type="RuleBase" id="RU365089"/>
    </source>
</evidence>
<dbReference type="PROSITE" id="PS01007">
    <property type="entry name" value="TRANSPOSASE_MUTATOR"/>
    <property type="match status" value="1"/>
</dbReference>
<evidence type="ECO:0000313" key="8">
    <source>
        <dbReference type="Proteomes" id="UP000760480"/>
    </source>
</evidence>
<dbReference type="InterPro" id="IPR001207">
    <property type="entry name" value="Transposase_mutator"/>
</dbReference>
<evidence type="ECO:0000256" key="5">
    <source>
        <dbReference type="ARBA" id="ARBA00023172"/>
    </source>
</evidence>
<comment type="caution">
    <text evidence="7">The sequence shown here is derived from an EMBL/GenBank/DDBJ whole genome shotgun (WGS) entry which is preliminary data.</text>
</comment>
<comment type="function">
    <text evidence="1 6">Required for the transposition of the insertion element.</text>
</comment>
<evidence type="ECO:0000256" key="2">
    <source>
        <dbReference type="ARBA" id="ARBA00010961"/>
    </source>
</evidence>
<evidence type="ECO:0000313" key="7">
    <source>
        <dbReference type="EMBL" id="NMQ18893.1"/>
    </source>
</evidence>
<dbReference type="RefSeq" id="WP_169248142.1">
    <property type="nucleotide sequence ID" value="NZ_SPMZ01000016.1"/>
</dbReference>
<keyword evidence="3 6" id="KW-0815">Transposition</keyword>
<comment type="similarity">
    <text evidence="2 6">Belongs to the transposase mutator family.</text>
</comment>
<evidence type="ECO:0000256" key="3">
    <source>
        <dbReference type="ARBA" id="ARBA00022578"/>
    </source>
</evidence>
<protein>
    <recommendedName>
        <fullName evidence="6">Mutator family transposase</fullName>
    </recommendedName>
</protein>
<keyword evidence="5 6" id="KW-0233">DNA recombination</keyword>